<feature type="compositionally biased region" description="Acidic residues" evidence="1">
    <location>
        <begin position="1"/>
        <end position="18"/>
    </location>
</feature>
<comment type="caution">
    <text evidence="4">The sequence shown here is derived from an EMBL/GenBank/DDBJ whole genome shotgun (WGS) entry which is preliminary data.</text>
</comment>
<dbReference type="RefSeq" id="WP_131758696.1">
    <property type="nucleotide sequence ID" value="NZ_CAACUY010000057.1"/>
</dbReference>
<sequence length="379" mass="40688">MTTPSEADEPSTEPEAEPAQEWARPDAALSEPPAVRPPAPEPPGQPVEPFGSAGAVVPGARRTNRLAIVALVTGLLCLVPLALGFGVAALVQTGRRNEKGRGLAVGGLVAALAWAAAGAVFAAMSLGSLFAPDRDEAGHIRKSGRVLVGALRVGDCFTGFSGDTSNRFVTAMPCTRPHDGEVAARVQMQDGPYPGDERTTELATDLCERRLTRLLRKSRYSDDLEIYATQPDGTTWRSGDREVTCMLRYVGPGTLTAPLSESVDEAAKAFADMAVGDCFGKWKDDSPTQRVVSCTGPHWSEVYWVQALPAGPYPGDAKVERQADALCDKRAGTVFKGHKRPDRLFHLYPLEGDWSAEDRRIVCLGESLDRPMRGPIVPR</sequence>
<keyword evidence="2" id="KW-0812">Transmembrane</keyword>
<feature type="domain" description="Septum formation-related" evidence="3">
    <location>
        <begin position="154"/>
        <end position="363"/>
    </location>
</feature>
<keyword evidence="2" id="KW-1133">Transmembrane helix</keyword>
<dbReference type="Proteomes" id="UP001597063">
    <property type="component" value="Unassembled WGS sequence"/>
</dbReference>
<dbReference type="EMBL" id="JBHTGP010000011">
    <property type="protein sequence ID" value="MFD0686649.1"/>
    <property type="molecule type" value="Genomic_DNA"/>
</dbReference>
<evidence type="ECO:0000256" key="2">
    <source>
        <dbReference type="SAM" id="Phobius"/>
    </source>
</evidence>
<accession>A0ABW2XK99</accession>
<dbReference type="Pfam" id="PF13845">
    <property type="entry name" value="Septum_form"/>
    <property type="match status" value="1"/>
</dbReference>
<evidence type="ECO:0000256" key="1">
    <source>
        <dbReference type="SAM" id="MobiDB-lite"/>
    </source>
</evidence>
<keyword evidence="2" id="KW-0472">Membrane</keyword>
<feature type="transmembrane region" description="Helical" evidence="2">
    <location>
        <begin position="66"/>
        <end position="91"/>
    </location>
</feature>
<feature type="compositionally biased region" description="Pro residues" evidence="1">
    <location>
        <begin position="34"/>
        <end position="46"/>
    </location>
</feature>
<reference evidence="5" key="1">
    <citation type="journal article" date="2019" name="Int. J. Syst. Evol. Microbiol.">
        <title>The Global Catalogue of Microorganisms (GCM) 10K type strain sequencing project: providing services to taxonomists for standard genome sequencing and annotation.</title>
        <authorList>
            <consortium name="The Broad Institute Genomics Platform"/>
            <consortium name="The Broad Institute Genome Sequencing Center for Infectious Disease"/>
            <person name="Wu L."/>
            <person name="Ma J."/>
        </authorList>
    </citation>
    <scope>NUCLEOTIDE SEQUENCE [LARGE SCALE GENOMIC DNA]</scope>
    <source>
        <strain evidence="5">JCM 9371</strain>
    </source>
</reference>
<gene>
    <name evidence="4" type="ORF">ACFQZM_19265</name>
</gene>
<protein>
    <submittedName>
        <fullName evidence="4">Septum formation family protein</fullName>
    </submittedName>
</protein>
<name>A0ABW2XK99_9ACTN</name>
<organism evidence="4 5">
    <name type="scientific">Actinomadura fibrosa</name>
    <dbReference type="NCBI Taxonomy" id="111802"/>
    <lineage>
        <taxon>Bacteria</taxon>
        <taxon>Bacillati</taxon>
        <taxon>Actinomycetota</taxon>
        <taxon>Actinomycetes</taxon>
        <taxon>Streptosporangiales</taxon>
        <taxon>Thermomonosporaceae</taxon>
        <taxon>Actinomadura</taxon>
    </lineage>
</organism>
<evidence type="ECO:0000313" key="4">
    <source>
        <dbReference type="EMBL" id="MFD0686649.1"/>
    </source>
</evidence>
<feature type="transmembrane region" description="Helical" evidence="2">
    <location>
        <begin position="103"/>
        <end position="124"/>
    </location>
</feature>
<keyword evidence="5" id="KW-1185">Reference proteome</keyword>
<evidence type="ECO:0000313" key="5">
    <source>
        <dbReference type="Proteomes" id="UP001597063"/>
    </source>
</evidence>
<feature type="region of interest" description="Disordered" evidence="1">
    <location>
        <begin position="1"/>
        <end position="52"/>
    </location>
</feature>
<proteinExistence type="predicted"/>
<dbReference type="InterPro" id="IPR026004">
    <property type="entry name" value="Septum_form"/>
</dbReference>
<evidence type="ECO:0000259" key="3">
    <source>
        <dbReference type="Pfam" id="PF13845"/>
    </source>
</evidence>